<evidence type="ECO:0000256" key="1">
    <source>
        <dbReference type="SAM" id="Coils"/>
    </source>
</evidence>
<feature type="compositionally biased region" description="Low complexity" evidence="2">
    <location>
        <begin position="56"/>
        <end position="67"/>
    </location>
</feature>
<comment type="caution">
    <text evidence="3">The sequence shown here is derived from an EMBL/GenBank/DDBJ whole genome shotgun (WGS) entry which is preliminary data.</text>
</comment>
<feature type="coiled-coil region" evidence="1">
    <location>
        <begin position="19"/>
        <end position="46"/>
    </location>
</feature>
<gene>
    <name evidence="3" type="ORF">JAO13_02390</name>
</gene>
<name>A0A8I1AJ27_BURCE</name>
<evidence type="ECO:0000313" key="4">
    <source>
        <dbReference type="Proteomes" id="UP000645612"/>
    </source>
</evidence>
<dbReference type="Proteomes" id="UP000645612">
    <property type="component" value="Unassembled WGS sequence"/>
</dbReference>
<reference evidence="3" key="1">
    <citation type="submission" date="2020-12" db="EMBL/GenBank/DDBJ databases">
        <title>Burkholderia cepacia complex in Mexico.</title>
        <authorList>
            <person name="Estrada P."/>
        </authorList>
    </citation>
    <scope>NUCLEOTIDE SEQUENCE</scope>
    <source>
        <strain evidence="3">871</strain>
    </source>
</reference>
<keyword evidence="1" id="KW-0175">Coiled coil</keyword>
<dbReference type="AlphaFoldDB" id="A0A8I1AJ27"/>
<dbReference type="EMBL" id="JAEDXG010000002">
    <property type="protein sequence ID" value="MBH9695296.1"/>
    <property type="molecule type" value="Genomic_DNA"/>
</dbReference>
<dbReference type="RefSeq" id="WP_176129477.1">
    <property type="nucleotide sequence ID" value="NZ_CADDZZ010000001.1"/>
</dbReference>
<feature type="compositionally biased region" description="Polar residues" evidence="2">
    <location>
        <begin position="69"/>
        <end position="79"/>
    </location>
</feature>
<sequence>MLERIKALTEKIRSNIEHRHDLADTLDQLGNKVAALESTVEALVSALEVKFGTATAEGAAPADGAAPQQVETNATQQTA</sequence>
<accession>A0A8I1AJ27</accession>
<feature type="region of interest" description="Disordered" evidence="2">
    <location>
        <begin position="56"/>
        <end position="79"/>
    </location>
</feature>
<organism evidence="3 4">
    <name type="scientific">Burkholderia cepacia</name>
    <name type="common">Pseudomonas cepacia</name>
    <dbReference type="NCBI Taxonomy" id="292"/>
    <lineage>
        <taxon>Bacteria</taxon>
        <taxon>Pseudomonadati</taxon>
        <taxon>Pseudomonadota</taxon>
        <taxon>Betaproteobacteria</taxon>
        <taxon>Burkholderiales</taxon>
        <taxon>Burkholderiaceae</taxon>
        <taxon>Burkholderia</taxon>
        <taxon>Burkholderia cepacia complex</taxon>
    </lineage>
</organism>
<evidence type="ECO:0000256" key="2">
    <source>
        <dbReference type="SAM" id="MobiDB-lite"/>
    </source>
</evidence>
<evidence type="ECO:0000313" key="3">
    <source>
        <dbReference type="EMBL" id="MBH9695296.1"/>
    </source>
</evidence>
<protein>
    <submittedName>
        <fullName evidence="3">Uncharacterized protein</fullName>
    </submittedName>
</protein>
<proteinExistence type="predicted"/>